<evidence type="ECO:0000259" key="1">
    <source>
        <dbReference type="Pfam" id="PF13406"/>
    </source>
</evidence>
<dbReference type="PANTHER" id="PTHR30163">
    <property type="entry name" value="MEMBRANE-BOUND LYTIC MUREIN TRANSGLYCOSYLASE B"/>
    <property type="match status" value="1"/>
</dbReference>
<dbReference type="InterPro" id="IPR023346">
    <property type="entry name" value="Lysozyme-like_dom_sf"/>
</dbReference>
<name>A0ABX2EWP7_9PSEU</name>
<dbReference type="InterPro" id="IPR031304">
    <property type="entry name" value="SLT_2"/>
</dbReference>
<protein>
    <submittedName>
        <fullName evidence="2">Membrane-bound lytic murein transglycosylase B</fullName>
    </submittedName>
</protein>
<feature type="domain" description="Transglycosylase SLT" evidence="1">
    <location>
        <begin position="170"/>
        <end position="222"/>
    </location>
</feature>
<dbReference type="InterPro" id="IPR043426">
    <property type="entry name" value="MltB-like"/>
</dbReference>
<dbReference type="Proteomes" id="UP000763557">
    <property type="component" value="Unassembled WGS sequence"/>
</dbReference>
<organism evidence="2 3">
    <name type="scientific">Kibdelosporangium persicum</name>
    <dbReference type="NCBI Taxonomy" id="2698649"/>
    <lineage>
        <taxon>Bacteria</taxon>
        <taxon>Bacillati</taxon>
        <taxon>Actinomycetota</taxon>
        <taxon>Actinomycetes</taxon>
        <taxon>Pseudonocardiales</taxon>
        <taxon>Pseudonocardiaceae</taxon>
        <taxon>Kibdelosporangium</taxon>
    </lineage>
</organism>
<keyword evidence="3" id="KW-1185">Reference proteome</keyword>
<evidence type="ECO:0000313" key="2">
    <source>
        <dbReference type="EMBL" id="NRN63439.1"/>
    </source>
</evidence>
<dbReference type="PANTHER" id="PTHR30163:SF8">
    <property type="entry name" value="LYTIC MUREIN TRANSGLYCOSYLASE"/>
    <property type="match status" value="1"/>
</dbReference>
<reference evidence="2 3" key="1">
    <citation type="submission" date="2020-01" db="EMBL/GenBank/DDBJ databases">
        <title>Kibdelosporangium persica a novel Actinomycetes from a hot desert in Iran.</title>
        <authorList>
            <person name="Safaei N."/>
            <person name="Zaburannyi N."/>
            <person name="Mueller R."/>
            <person name="Wink J."/>
        </authorList>
    </citation>
    <scope>NUCLEOTIDE SEQUENCE [LARGE SCALE GENOMIC DNA]</scope>
    <source>
        <strain evidence="2 3">4NS15</strain>
    </source>
</reference>
<proteinExistence type="predicted"/>
<accession>A0ABX2EWP7</accession>
<dbReference type="Gene3D" id="1.10.530.10">
    <property type="match status" value="1"/>
</dbReference>
<sequence>MRLALVALVVVLASGGVWLLNATSAPQAGPVTTEIPALQVQPAPVQPGAVAPAAAADSVPQATAGVAPLVAWANQVSRRTGIPARALRSYGNAELVLRSTTPGCRLSWATLAGIGRIESNHGQYGGARLGDDGRPTKPIIGVPLDGSAGVKHISDTDGGRYDGDATLDRAVGPMQFIPSTWAKWASDGDGDGRGDPQQIDDAALAAARYLCVGGRDMGSPAGWWAGVLSYNNSVSYGQKVFGLADAYAKQGRS</sequence>
<evidence type="ECO:0000313" key="3">
    <source>
        <dbReference type="Proteomes" id="UP000763557"/>
    </source>
</evidence>
<dbReference type="Pfam" id="PF13406">
    <property type="entry name" value="SLT_2"/>
    <property type="match status" value="1"/>
</dbReference>
<gene>
    <name evidence="2" type="ORF">GC106_6400</name>
</gene>
<dbReference type="SUPFAM" id="SSF53955">
    <property type="entry name" value="Lysozyme-like"/>
    <property type="match status" value="1"/>
</dbReference>
<comment type="caution">
    <text evidence="2">The sequence shown here is derived from an EMBL/GenBank/DDBJ whole genome shotgun (WGS) entry which is preliminary data.</text>
</comment>
<dbReference type="EMBL" id="JAAATY010000001">
    <property type="protein sequence ID" value="NRN63439.1"/>
    <property type="molecule type" value="Genomic_DNA"/>
</dbReference>